<evidence type="ECO:0000259" key="10">
    <source>
        <dbReference type="Pfam" id="PF11600"/>
    </source>
</evidence>
<reference evidence="14 15" key="1">
    <citation type="submission" date="2016-04" db="EMBL/GenBank/DDBJ databases">
        <title>Polished mammalian reference genomes with single-molecule sequencing and chromosome conformation capture applied to the Capra hircus genome.</title>
        <authorList>
            <person name="Bickhart D.M."/>
            <person name="Koren S."/>
            <person name="Rosen B."/>
            <person name="Hastie A."/>
            <person name="Liachko I."/>
            <person name="Sullivan S.T."/>
            <person name="Burton J."/>
            <person name="Sayre B.L."/>
            <person name="Huson H.J."/>
            <person name="Lee J."/>
            <person name="Lam E."/>
            <person name="Kelley C.M."/>
            <person name="Hutchison J.L."/>
            <person name="Zhou Y."/>
            <person name="Sun J."/>
            <person name="Crisa A."/>
            <person name="Schwartz J.C."/>
            <person name="Hammond J.A."/>
            <person name="Schroeder S.G."/>
            <person name="Liu G.E."/>
            <person name="Dunham M."/>
            <person name="Shendure J."/>
            <person name="Sonstegard T.S."/>
            <person name="Phillippy A.M."/>
            <person name="Van Tassell C.P."/>
            <person name="Smith T.P."/>
        </authorList>
    </citation>
    <scope>NUCLEOTIDE SEQUENCE [LARGE SCALE GENOMIC DNA]</scope>
</reference>
<dbReference type="Ensembl" id="ENSCHIT00000018450.1">
    <property type="protein sequence ID" value="ENSCHIP00000010668.1"/>
    <property type="gene ID" value="ENSCHIG00000013105.1"/>
</dbReference>
<accession>A0A452EF86</accession>
<feature type="region of interest" description="Disordered" evidence="9">
    <location>
        <begin position="850"/>
        <end position="869"/>
    </location>
</feature>
<dbReference type="GO" id="GO:0005634">
    <property type="term" value="C:nucleus"/>
    <property type="evidence" value="ECO:0007669"/>
    <property type="project" value="UniProtKB-SubCell"/>
</dbReference>
<sequence length="955" mass="105645">MLEEPECGAPGARGEAAGRFQPAGPPSLLVSARLPFKRLNLVPKEKIDDGLDDTGVSRGGPVQTQVHDLETSLDHLENCHVGSDIDFRPKLVNGKGPLDNFLRSQVETSIGQAVVIIDLTEDSSNPQDNMVGHSKLNSAASPAQKNINGVPDKAGDDRGLPKANQKDELASPEEALSDVLCKTEAGDDDSGGVDRRGLAQRGSPQNSPKLTGGLSTCSEKDRDGWREAGGILFKGKMPVVVLQDILAPRPPARSPPATPPGQAVPSESETPESSPEEDLALSHSSLSSSSPTSSPEGQSVPTKLHTGPSPLPASTPICRITKKLVRGSAEKNKMKLQRDKERLRRQLKLRAEKEEKEKLREEAKRAKEEARKKREEEKELKEKERREKREKDEKEKAEKQRLKEERRKERQEALEAKLEEKRKKEEEKRLREEEKRIKAEKAEITRFFQKPKTPQAPKTLAGSCGKFAPFEIKEHMVLAPRCRTAFDQDLCDQLDQLLQQQSSEFSFLQDLKRRRPLRSGPTVVSNRNTNLSNSDVVIVESSKVDGVPERRKFGRMKLLQFSENHRPAYWGTWNKQTTVIRPRDPWAQDRVSVWALLQPLRILLSVAFSHGPGDDDVGEDEDEDDGFFVPHGYLSEDEGVTEECADPENHKVRQKLKAKEWDEFLAKGKRFRILQPVKIGCIWAADKDGGADLKVLQQFTACLLETVPPEEEQTPKASKREKRDQQILAQLLPLLHGNVNGSKVIIREFQECCRRGLLSRDAGSPEHSAASPPSPGPARPQTPTTGEDMAVPSKARLKRIISENSVYEKRPDFRMCWYVHPQVLKSFAQEHLPVPCQWSYVTAVPSATKEDSGSVPVPGPGQGMPVSLKRKSAGSMCITQFMKKRRHDGQVGTGDLDGFQADTEEEDDEEGDCVIMDISDVGDIQAPCGTTSGAGGSVGMDTSETLVAPSSLGLS</sequence>
<feature type="domain" description="Chromatin assembly factor 1 subunit p150 C-terminal" evidence="12">
    <location>
        <begin position="658"/>
        <end position="953"/>
    </location>
</feature>
<evidence type="ECO:0000256" key="5">
    <source>
        <dbReference type="ARBA" id="ARBA00023186"/>
    </source>
</evidence>
<feature type="domain" description="Chromatin assembly factor 1 subunit A dimerization" evidence="11">
    <location>
        <begin position="557"/>
        <end position="590"/>
    </location>
</feature>
<reference evidence="14" key="2">
    <citation type="submission" date="2025-08" db="UniProtKB">
        <authorList>
            <consortium name="Ensembl"/>
        </authorList>
    </citation>
    <scope>IDENTIFICATION</scope>
</reference>
<dbReference type="Pfam" id="PF11600">
    <property type="entry name" value="CAF1A_acidic"/>
    <property type="match status" value="1"/>
</dbReference>
<evidence type="ECO:0000313" key="14">
    <source>
        <dbReference type="Ensembl" id="ENSCHIP00000010668.1"/>
    </source>
</evidence>
<feature type="region of interest" description="Disordered" evidence="9">
    <location>
        <begin position="760"/>
        <end position="791"/>
    </location>
</feature>
<feature type="region of interest" description="Disordered" evidence="9">
    <location>
        <begin position="124"/>
        <end position="222"/>
    </location>
</feature>
<keyword evidence="4" id="KW-0227">DNA damage</keyword>
<comment type="subcellular location">
    <subcellularLocation>
        <location evidence="1">Nucleus</location>
    </subcellularLocation>
</comment>
<dbReference type="Pfam" id="PF15557">
    <property type="entry name" value="CAF1-p150_N"/>
    <property type="match status" value="1"/>
</dbReference>
<dbReference type="Pfam" id="PF12253">
    <property type="entry name" value="CAF1A_dimeriz"/>
    <property type="match status" value="1"/>
</dbReference>
<dbReference type="GO" id="GO:0033186">
    <property type="term" value="C:CAF-1 complex"/>
    <property type="evidence" value="ECO:0007669"/>
    <property type="project" value="Ensembl"/>
</dbReference>
<evidence type="ECO:0000313" key="15">
    <source>
        <dbReference type="Proteomes" id="UP000291000"/>
    </source>
</evidence>
<dbReference type="InterPro" id="IPR021644">
    <property type="entry name" value="CAF-1_p150_acidic"/>
</dbReference>
<keyword evidence="15" id="KW-1185">Reference proteome</keyword>
<keyword evidence="5" id="KW-0143">Chaperone</keyword>
<keyword evidence="3" id="KW-0235">DNA replication</keyword>
<dbReference type="STRING" id="9925.ENSCHIP00000010668"/>
<feature type="region of interest" description="Disordered" evidence="9">
    <location>
        <begin position="927"/>
        <end position="955"/>
    </location>
</feature>
<feature type="compositionally biased region" description="Low complexity" evidence="9">
    <location>
        <begin position="281"/>
        <end position="295"/>
    </location>
</feature>
<proteinExistence type="inferred from homology"/>
<keyword evidence="6" id="KW-0234">DNA repair</keyword>
<feature type="compositionally biased region" description="Low complexity" evidence="9">
    <location>
        <begin position="7"/>
        <end position="19"/>
    </location>
</feature>
<dbReference type="AlphaFoldDB" id="A0A452EF86"/>
<keyword evidence="7" id="KW-0539">Nucleus</keyword>
<dbReference type="GO" id="GO:0070087">
    <property type="term" value="F:chromo shadow domain binding"/>
    <property type="evidence" value="ECO:0007669"/>
    <property type="project" value="Ensembl"/>
</dbReference>
<comment type="similarity">
    <text evidence="2">Belongs to the CHAF1A family.</text>
</comment>
<dbReference type="InterPro" id="IPR029091">
    <property type="entry name" value="CAF1_p150_N"/>
</dbReference>
<organism evidence="14 15">
    <name type="scientific">Capra hircus</name>
    <name type="common">Goat</name>
    <dbReference type="NCBI Taxonomy" id="9925"/>
    <lineage>
        <taxon>Eukaryota</taxon>
        <taxon>Metazoa</taxon>
        <taxon>Chordata</taxon>
        <taxon>Craniata</taxon>
        <taxon>Vertebrata</taxon>
        <taxon>Euteleostomi</taxon>
        <taxon>Mammalia</taxon>
        <taxon>Eutheria</taxon>
        <taxon>Laurasiatheria</taxon>
        <taxon>Artiodactyla</taxon>
        <taxon>Ruminantia</taxon>
        <taxon>Pecora</taxon>
        <taxon>Bovidae</taxon>
        <taxon>Caprinae</taxon>
        <taxon>Capra</taxon>
    </lineage>
</organism>
<feature type="domain" description="Chromatin assembly factor 1 p150 subunit acidic region" evidence="10">
    <location>
        <begin position="338"/>
        <end position="477"/>
    </location>
</feature>
<evidence type="ECO:0000256" key="6">
    <source>
        <dbReference type="ARBA" id="ARBA00023204"/>
    </source>
</evidence>
<dbReference type="GeneTree" id="ENSGT00440000034888"/>
<evidence type="ECO:0000256" key="2">
    <source>
        <dbReference type="ARBA" id="ARBA00006913"/>
    </source>
</evidence>
<dbReference type="PANTHER" id="PTHR15272">
    <property type="entry name" value="CHROMATIN ASSEMBLY FACTOR 1 SUBUNIT A CAF-1 SUBUNIT A"/>
    <property type="match status" value="1"/>
</dbReference>
<keyword evidence="8" id="KW-0131">Cell cycle</keyword>
<protein>
    <submittedName>
        <fullName evidence="14">Chromatin assembly factor 1 subunit A</fullName>
    </submittedName>
</protein>
<evidence type="ECO:0000259" key="12">
    <source>
        <dbReference type="Pfam" id="PF15539"/>
    </source>
</evidence>
<dbReference type="PANTHER" id="PTHR15272:SF0">
    <property type="entry name" value="CHROMATIN ASSEMBLY FACTOR 1 SUBUNIT A"/>
    <property type="match status" value="1"/>
</dbReference>
<dbReference type="GO" id="GO:0042802">
    <property type="term" value="F:identical protein binding"/>
    <property type="evidence" value="ECO:0007669"/>
    <property type="project" value="Ensembl"/>
</dbReference>
<evidence type="ECO:0000256" key="1">
    <source>
        <dbReference type="ARBA" id="ARBA00004123"/>
    </source>
</evidence>
<dbReference type="Proteomes" id="UP000291000">
    <property type="component" value="Chromosome 7"/>
</dbReference>
<dbReference type="Bgee" id="ENSCHIG00000013105">
    <property type="expression patterns" value="Expressed in thymus and 18 other cell types or tissues"/>
</dbReference>
<evidence type="ECO:0000256" key="7">
    <source>
        <dbReference type="ARBA" id="ARBA00023242"/>
    </source>
</evidence>
<dbReference type="GO" id="GO:0006281">
    <property type="term" value="P:DNA repair"/>
    <property type="evidence" value="ECO:0007669"/>
    <property type="project" value="UniProtKB-KW"/>
</dbReference>
<dbReference type="InterPro" id="IPR029105">
    <property type="entry name" value="CAF1-p150_C2"/>
</dbReference>
<evidence type="ECO:0000256" key="4">
    <source>
        <dbReference type="ARBA" id="ARBA00022763"/>
    </source>
</evidence>
<feature type="region of interest" description="Disordered" evidence="9">
    <location>
        <begin position="246"/>
        <end position="414"/>
    </location>
</feature>
<feature type="compositionally biased region" description="Polar residues" evidence="9">
    <location>
        <begin position="135"/>
        <end position="147"/>
    </location>
</feature>
<feature type="domain" description="Chromatin assembly factor 1 subunit p150 N-terminal" evidence="13">
    <location>
        <begin position="1"/>
        <end position="225"/>
    </location>
</feature>
<dbReference type="GO" id="GO:0000785">
    <property type="term" value="C:chromatin"/>
    <property type="evidence" value="ECO:0007669"/>
    <property type="project" value="Ensembl"/>
</dbReference>
<evidence type="ECO:0000256" key="9">
    <source>
        <dbReference type="SAM" id="MobiDB-lite"/>
    </source>
</evidence>
<feature type="compositionally biased region" description="Basic and acidic residues" evidence="9">
    <location>
        <begin position="153"/>
        <end position="169"/>
    </location>
</feature>
<evidence type="ECO:0000259" key="11">
    <source>
        <dbReference type="Pfam" id="PF12253"/>
    </source>
</evidence>
<dbReference type="EMBL" id="LWLT01000008">
    <property type="status" value="NOT_ANNOTATED_CDS"/>
    <property type="molecule type" value="Genomic_DNA"/>
</dbReference>
<dbReference type="Pfam" id="PF15539">
    <property type="entry name" value="CAF1-p150_C2"/>
    <property type="match status" value="1"/>
</dbReference>
<gene>
    <name evidence="14" type="primary">CHAF1A</name>
</gene>
<feature type="region of interest" description="Disordered" evidence="9">
    <location>
        <begin position="1"/>
        <end position="24"/>
    </location>
</feature>
<name>A0A452EF86_CAPHI</name>
<feature type="compositionally biased region" description="Polar residues" evidence="9">
    <location>
        <begin position="202"/>
        <end position="217"/>
    </location>
</feature>
<evidence type="ECO:0000259" key="13">
    <source>
        <dbReference type="Pfam" id="PF15557"/>
    </source>
</evidence>
<feature type="compositionally biased region" description="Basic and acidic residues" evidence="9">
    <location>
        <begin position="328"/>
        <end position="414"/>
    </location>
</feature>
<evidence type="ECO:0000256" key="3">
    <source>
        <dbReference type="ARBA" id="ARBA00022705"/>
    </source>
</evidence>
<dbReference type="OMA" id="DPWAQDK"/>
<evidence type="ECO:0000256" key="8">
    <source>
        <dbReference type="ARBA" id="ARBA00023306"/>
    </source>
</evidence>
<dbReference type="GO" id="GO:0006335">
    <property type="term" value="P:DNA replication-dependent chromatin assembly"/>
    <property type="evidence" value="ECO:0007669"/>
    <property type="project" value="Ensembl"/>
</dbReference>
<dbReference type="GO" id="GO:0006334">
    <property type="term" value="P:nucleosome assembly"/>
    <property type="evidence" value="ECO:0007669"/>
    <property type="project" value="Ensembl"/>
</dbReference>
<dbReference type="InterPro" id="IPR022043">
    <property type="entry name" value="CAF1A_DD"/>
</dbReference>
<reference evidence="14" key="3">
    <citation type="submission" date="2025-09" db="UniProtKB">
        <authorList>
            <consortium name="Ensembl"/>
        </authorList>
    </citation>
    <scope>IDENTIFICATION</scope>
</reference>
<feature type="compositionally biased region" description="Pro residues" evidence="9">
    <location>
        <begin position="248"/>
        <end position="259"/>
    </location>
</feature>
<dbReference type="GO" id="GO:0006260">
    <property type="term" value="P:DNA replication"/>
    <property type="evidence" value="ECO:0007669"/>
    <property type="project" value="UniProtKB-KW"/>
</dbReference>